<keyword evidence="3" id="KW-1185">Reference proteome</keyword>
<sequence>MSVQSVVVCISISVCLVLAIQSNLGLSCSDEGDCDWIPNTLYTGCLPDDVSALTFVFFDSTSRVVLSCTAVQVVYIQFTDLTCNRISSLFTTSRPVSVKIGDTSCKVFPSLTTDIMYGESTQGVEKITHHPTADHTMTQKSTQEVEDKFSTHPTTKITQDLQSSSQAPTLGVKFFSHPTTETTAKMTSSSQAPTPPTTTNEQEQGMSTTVTILISLFGLLSYVGNQLLIIRGSLSEIFRTLQKIYFSIKRFVSRVSHILNQEKNNQNQMPLQEVQNVNNGRRYPLRNRKKTDFYGIN</sequence>
<feature type="region of interest" description="Disordered" evidence="1">
    <location>
        <begin position="130"/>
        <end position="165"/>
    </location>
</feature>
<organism evidence="3 4">
    <name type="scientific">Crassostrea virginica</name>
    <name type="common">Eastern oyster</name>
    <dbReference type="NCBI Taxonomy" id="6565"/>
    <lineage>
        <taxon>Eukaryota</taxon>
        <taxon>Metazoa</taxon>
        <taxon>Spiralia</taxon>
        <taxon>Lophotrochozoa</taxon>
        <taxon>Mollusca</taxon>
        <taxon>Bivalvia</taxon>
        <taxon>Autobranchia</taxon>
        <taxon>Pteriomorphia</taxon>
        <taxon>Ostreida</taxon>
        <taxon>Ostreoidea</taxon>
        <taxon>Ostreidae</taxon>
        <taxon>Crassostrea</taxon>
    </lineage>
</organism>
<protein>
    <submittedName>
        <fullName evidence="4">Uncharacterized protein LOC111107141</fullName>
    </submittedName>
</protein>
<evidence type="ECO:0000313" key="3">
    <source>
        <dbReference type="Proteomes" id="UP000694844"/>
    </source>
</evidence>
<name>A0A8B8B371_CRAVI</name>
<evidence type="ECO:0000313" key="4">
    <source>
        <dbReference type="RefSeq" id="XP_022297862.1"/>
    </source>
</evidence>
<dbReference type="AlphaFoldDB" id="A0A8B8B371"/>
<dbReference type="RefSeq" id="XP_022297862.1">
    <property type="nucleotide sequence ID" value="XM_022442154.1"/>
</dbReference>
<accession>A0A8B8B371</accession>
<feature type="region of interest" description="Disordered" evidence="1">
    <location>
        <begin position="181"/>
        <end position="204"/>
    </location>
</feature>
<gene>
    <name evidence="4" type="primary">LOC111107141</name>
</gene>
<dbReference type="GeneID" id="111107141"/>
<dbReference type="OrthoDB" id="6202362at2759"/>
<feature type="chain" id="PRO_5034988697" evidence="2">
    <location>
        <begin position="20"/>
        <end position="297"/>
    </location>
</feature>
<evidence type="ECO:0000256" key="1">
    <source>
        <dbReference type="SAM" id="MobiDB-lite"/>
    </source>
</evidence>
<dbReference type="Proteomes" id="UP000694844">
    <property type="component" value="Chromosome 8"/>
</dbReference>
<feature type="compositionally biased region" description="Polar residues" evidence="1">
    <location>
        <begin position="151"/>
        <end position="165"/>
    </location>
</feature>
<reference evidence="4" key="1">
    <citation type="submission" date="2025-08" db="UniProtKB">
        <authorList>
            <consortium name="RefSeq"/>
        </authorList>
    </citation>
    <scope>IDENTIFICATION</scope>
    <source>
        <tissue evidence="4">Whole sample</tissue>
    </source>
</reference>
<keyword evidence="2" id="KW-0732">Signal</keyword>
<evidence type="ECO:0000256" key="2">
    <source>
        <dbReference type="SAM" id="SignalP"/>
    </source>
</evidence>
<dbReference type="KEGG" id="cvn:111107141"/>
<proteinExistence type="predicted"/>
<feature type="signal peptide" evidence="2">
    <location>
        <begin position="1"/>
        <end position="19"/>
    </location>
</feature>